<reference evidence="2 3" key="1">
    <citation type="journal article" date="2014" name="Int. J. Syst. Evol. Microbiol.">
        <title>Listeria floridensis sp. nov., Listeria aquatica sp. nov., Listeria cornellensis sp. nov., Listeria riparia sp. nov. and Listeria grandensis sp. nov., from agricultural and natural environments.</title>
        <authorList>
            <person name="den Bakker H.C."/>
            <person name="Warchocki S."/>
            <person name="Wright E.M."/>
            <person name="Allred A.F."/>
            <person name="Ahlstrom C."/>
            <person name="Manuel C.S."/>
            <person name="Stasiewicz M.J."/>
            <person name="Burrell A."/>
            <person name="Roof S."/>
            <person name="Strawn L."/>
            <person name="Fortes E.D."/>
            <person name="Nightingale K.K."/>
            <person name="Kephart D."/>
            <person name="Wiedmann M."/>
        </authorList>
    </citation>
    <scope>NUCLEOTIDE SEQUENCE [LARGE SCALE GENOMIC DNA]</scope>
    <source>
        <strain evidence="2 3">FSL S10-1187</strain>
    </source>
</reference>
<dbReference type="EMBL" id="AODF01000023">
    <property type="protein sequence ID" value="EUJ30544.1"/>
    <property type="molecule type" value="Genomic_DNA"/>
</dbReference>
<feature type="domain" description="SecA Wing/Scaffold" evidence="1">
    <location>
        <begin position="7"/>
        <end position="146"/>
    </location>
</feature>
<evidence type="ECO:0000259" key="1">
    <source>
        <dbReference type="Pfam" id="PF07516"/>
    </source>
</evidence>
<organism evidence="2 3">
    <name type="scientific">Listeria floridensis FSL S10-1187</name>
    <dbReference type="NCBI Taxonomy" id="1265817"/>
    <lineage>
        <taxon>Bacteria</taxon>
        <taxon>Bacillati</taxon>
        <taxon>Bacillota</taxon>
        <taxon>Bacilli</taxon>
        <taxon>Bacillales</taxon>
        <taxon>Listeriaceae</taxon>
        <taxon>Listeria</taxon>
    </lineage>
</organism>
<dbReference type="SUPFAM" id="SSF81886">
    <property type="entry name" value="Helical scaffold and wing domains of SecA"/>
    <property type="match status" value="1"/>
</dbReference>
<dbReference type="InterPro" id="IPR011116">
    <property type="entry name" value="SecA_Wing/Scaffold"/>
</dbReference>
<accession>A0ABP3AY01</accession>
<evidence type="ECO:0000313" key="2">
    <source>
        <dbReference type="EMBL" id="EUJ30544.1"/>
    </source>
</evidence>
<dbReference type="Proteomes" id="UP000019249">
    <property type="component" value="Unassembled WGS sequence"/>
</dbReference>
<name>A0ABP3AY01_9LIST</name>
<sequence length="155" mass="18302">MAFLPKKILREVAQKIFREAHSEEEQEELFEWQKELLGGTKFPYTFDQVTLMEPADVGEKIVEWHNQVRRKFPPDTIMAIEKEVYLNLMDQMWVIHLDEMVQLREGIHLQAYGQQDPLVMYQKEGAALFEKFQADYHFYFAHALLELDPDGLVVG</sequence>
<keyword evidence="3" id="KW-1185">Reference proteome</keyword>
<comment type="caution">
    <text evidence="2">The sequence shown here is derived from an EMBL/GenBank/DDBJ whole genome shotgun (WGS) entry which is preliminary data.</text>
</comment>
<proteinExistence type="predicted"/>
<dbReference type="Gene3D" id="1.10.3060.10">
    <property type="entry name" value="Helical scaffold and wing domains of SecA"/>
    <property type="match status" value="1"/>
</dbReference>
<gene>
    <name evidence="2" type="ORF">MFLO_10423</name>
</gene>
<dbReference type="InterPro" id="IPR036266">
    <property type="entry name" value="SecA_Wing/Scaffold_sf"/>
</dbReference>
<evidence type="ECO:0000313" key="3">
    <source>
        <dbReference type="Proteomes" id="UP000019249"/>
    </source>
</evidence>
<dbReference type="Pfam" id="PF07516">
    <property type="entry name" value="SecA_SW"/>
    <property type="match status" value="1"/>
</dbReference>
<protein>
    <submittedName>
        <fullName evidence="2">Preprotein translocase subunit SecA</fullName>
    </submittedName>
</protein>